<feature type="compositionally biased region" description="Low complexity" evidence="1">
    <location>
        <begin position="1"/>
        <end position="16"/>
    </location>
</feature>
<dbReference type="RefSeq" id="WP_202784343.1">
    <property type="nucleotide sequence ID" value="NZ_CAHJWF010000251.1"/>
</dbReference>
<name>A0ABM8M803_9GAMM</name>
<reference evidence="2 3" key="1">
    <citation type="submission" date="2020-05" db="EMBL/GenBank/DDBJ databases">
        <authorList>
            <person name="Petersen J."/>
            <person name="Sayavedra L."/>
        </authorList>
    </citation>
    <scope>NUCLEOTIDE SEQUENCE [LARGE SCALE GENOMIC DNA]</scope>
    <source>
        <strain evidence="2">B azoricus SOX ET2 1586I</strain>
    </source>
</reference>
<gene>
    <name evidence="2" type="ORF">AZO1586I_1095</name>
</gene>
<keyword evidence="3" id="KW-1185">Reference proteome</keyword>
<organism evidence="2 3">
    <name type="scientific">Bathymodiolus thermophilus thioautotrophic gill symbiont</name>
    <dbReference type="NCBI Taxonomy" id="2360"/>
    <lineage>
        <taxon>Bacteria</taxon>
        <taxon>Pseudomonadati</taxon>
        <taxon>Pseudomonadota</taxon>
        <taxon>Gammaproteobacteria</taxon>
        <taxon>sulfur-oxidizing symbionts</taxon>
    </lineage>
</organism>
<dbReference type="Proteomes" id="UP000626656">
    <property type="component" value="Unassembled WGS sequence"/>
</dbReference>
<proteinExistence type="predicted"/>
<feature type="region of interest" description="Disordered" evidence="1">
    <location>
        <begin position="1"/>
        <end position="21"/>
    </location>
</feature>
<sequence>GDGNLANTNNRNLGNTPAETQRNTKLVERNNQDYVRIDKSKGEDFCSGTDCYGKATQKRLKKSFTNPNVIVTITNKKNTSSNYSNYQVREIQDKNGKVIAYSAYNPNTGKNIVMKPEELTTFKGLVENNLMDSFENASNYQNTASNALNNLHDDGKIGGTVDSWKQYAKSGDIVLDLAGGLGGGVGAKIFKVTKKTTKINYRSGKELNKLENKGNKSREDAWVNEENVIERKFDADSGLSRVHSNPRRPKGKWIGRTKDFQNPDGTLKSASQIKKEFALPNTPKYITPLKEVSFKGLSGRIAKNKFGQGGKQQIEILKRNEKIPKKWFDTTKTKKLPQ</sequence>
<evidence type="ECO:0000256" key="1">
    <source>
        <dbReference type="SAM" id="MobiDB-lite"/>
    </source>
</evidence>
<evidence type="ECO:0000313" key="2">
    <source>
        <dbReference type="EMBL" id="CAB5503266.1"/>
    </source>
</evidence>
<feature type="non-terminal residue" evidence="2">
    <location>
        <position position="1"/>
    </location>
</feature>
<dbReference type="EMBL" id="CAHJWF010000251">
    <property type="protein sequence ID" value="CAB5503266.1"/>
    <property type="molecule type" value="Genomic_DNA"/>
</dbReference>
<comment type="caution">
    <text evidence="2">The sequence shown here is derived from an EMBL/GenBank/DDBJ whole genome shotgun (WGS) entry which is preliminary data.</text>
</comment>
<protein>
    <submittedName>
        <fullName evidence="2">Uncharacterized protein</fullName>
    </submittedName>
</protein>
<evidence type="ECO:0000313" key="3">
    <source>
        <dbReference type="Proteomes" id="UP000626656"/>
    </source>
</evidence>
<accession>A0ABM8M803</accession>